<dbReference type="PATRIC" id="fig|1232683.4.peg.4000"/>
<sequence>MEPLDRELALRIALATRTLPGVEVGELLSILHDRLGAPLDDEKLKSVTVTNLKTGIGSLDGEEDGEDIGIGLENIKLAVRYLWGEESDDGLPSIDRYREGDMPHSVRIAVASNGGALLNGHFGSCLRFLVYQVSASEIRLVDIRSTIEADSAPDKNQFRVDLIKDCKVLFVQTMGGPAAAKVIRADIYPIKVPESVDALIKLAEFQRVFEAPPPWFAKILGVSAQARKRFISDESNLEAIE</sequence>
<reference evidence="5 6" key="1">
    <citation type="submission" date="2014-04" db="EMBL/GenBank/DDBJ databases">
        <title>Marinobacterium kochiensis sp. nov., isolated from sediment sample collected from Kochi backwaters in Kerala, India.</title>
        <authorList>
            <person name="Singh A."/>
            <person name="Pinnaka A.K."/>
        </authorList>
    </citation>
    <scope>NUCLEOTIDE SEQUENCE [LARGE SCALE GENOMIC DNA]</scope>
    <source>
        <strain evidence="5 6">AK27</strain>
    </source>
</reference>
<dbReference type="InterPro" id="IPR003731">
    <property type="entry name" value="Di-Nase_FeMo-co_biosynth"/>
</dbReference>
<dbReference type="Gene3D" id="1.10.150.590">
    <property type="entry name" value="Dinitrogenase iron-molybdenum cofactor, N-terminal"/>
    <property type="match status" value="1"/>
</dbReference>
<organism evidence="5 6">
    <name type="scientific">Marinobacterium lacunae</name>
    <dbReference type="NCBI Taxonomy" id="1232683"/>
    <lineage>
        <taxon>Bacteria</taxon>
        <taxon>Pseudomonadati</taxon>
        <taxon>Pseudomonadota</taxon>
        <taxon>Gammaproteobacteria</taxon>
        <taxon>Oceanospirillales</taxon>
        <taxon>Oceanospirillaceae</taxon>
        <taxon>Marinobacterium</taxon>
    </lineage>
</organism>
<dbReference type="Gene3D" id="3.30.420.130">
    <property type="entry name" value="Dinitrogenase iron-molybdenum cofactor biosynthesis domain"/>
    <property type="match status" value="1"/>
</dbReference>
<dbReference type="eggNOG" id="COG1433">
    <property type="taxonomic scope" value="Bacteria"/>
</dbReference>
<comment type="similarity">
    <text evidence="1">Belongs to the NifX/NifY family.</text>
</comment>
<dbReference type="InterPro" id="IPR036105">
    <property type="entry name" value="DiNase_FeMo-co_biosyn_sf"/>
</dbReference>
<evidence type="ECO:0000313" key="6">
    <source>
        <dbReference type="Proteomes" id="UP000028252"/>
    </source>
</evidence>
<dbReference type="Pfam" id="PF02579">
    <property type="entry name" value="Nitro_FeMo-Co"/>
    <property type="match status" value="1"/>
</dbReference>
<dbReference type="InterPro" id="IPR038127">
    <property type="entry name" value="NafY_N_sf"/>
</dbReference>
<dbReference type="OrthoDB" id="9797941at2"/>
<dbReference type="InterPro" id="IPR051840">
    <property type="entry name" value="NifX/NifY_domain"/>
</dbReference>
<name>A0A081FTR3_9GAMM</name>
<dbReference type="PANTHER" id="PTHR33937:SF1">
    <property type="entry name" value="IRON-MOLIBDENUM COFACTOR PROCESSING PROTEIN"/>
    <property type="match status" value="1"/>
</dbReference>
<accession>A0A081FTR3</accession>
<dbReference type="SUPFAM" id="SSF53146">
    <property type="entry name" value="Nitrogenase accessory factor-like"/>
    <property type="match status" value="1"/>
</dbReference>
<dbReference type="InterPro" id="IPR034169">
    <property type="entry name" value="NifX-like"/>
</dbReference>
<evidence type="ECO:0000313" key="5">
    <source>
        <dbReference type="EMBL" id="KEA61918.1"/>
    </source>
</evidence>
<evidence type="ECO:0000256" key="2">
    <source>
        <dbReference type="ARBA" id="ARBA00023231"/>
    </source>
</evidence>
<comment type="caution">
    <text evidence="5">The sequence shown here is derived from an EMBL/GenBank/DDBJ whole genome shotgun (WGS) entry which is preliminary data.</text>
</comment>
<evidence type="ECO:0000259" key="4">
    <source>
        <dbReference type="Pfam" id="PF16844"/>
    </source>
</evidence>
<dbReference type="STRING" id="1232683.ADIMK_4065"/>
<protein>
    <submittedName>
        <fullName evidence="5">Nitrogenase cofactor carrier protein NafY</fullName>
    </submittedName>
</protein>
<feature type="domain" description="Dinitrogenase iron-molybdenum cofactor N-terminal" evidence="4">
    <location>
        <begin position="4"/>
        <end position="90"/>
    </location>
</feature>
<keyword evidence="2" id="KW-0535">Nitrogen fixation</keyword>
<evidence type="ECO:0000256" key="1">
    <source>
        <dbReference type="ARBA" id="ARBA00010285"/>
    </source>
</evidence>
<dbReference type="PANTHER" id="PTHR33937">
    <property type="entry name" value="IRON-MOLYBDENUM PROTEIN-RELATED-RELATED"/>
    <property type="match status" value="1"/>
</dbReference>
<keyword evidence="6" id="KW-1185">Reference proteome</keyword>
<dbReference type="Proteomes" id="UP000028252">
    <property type="component" value="Unassembled WGS sequence"/>
</dbReference>
<dbReference type="AlphaFoldDB" id="A0A081FTR3"/>
<dbReference type="Pfam" id="PF16844">
    <property type="entry name" value="DIMCO_N"/>
    <property type="match status" value="1"/>
</dbReference>
<evidence type="ECO:0000259" key="3">
    <source>
        <dbReference type="Pfam" id="PF02579"/>
    </source>
</evidence>
<dbReference type="InterPro" id="IPR031763">
    <property type="entry name" value="NafY_N"/>
</dbReference>
<gene>
    <name evidence="5" type="ORF">ADIMK_4065</name>
</gene>
<dbReference type="EMBL" id="JMQN01000059">
    <property type="protein sequence ID" value="KEA61918.1"/>
    <property type="molecule type" value="Genomic_DNA"/>
</dbReference>
<dbReference type="RefSeq" id="WP_036192072.1">
    <property type="nucleotide sequence ID" value="NZ_JMQN01000059.1"/>
</dbReference>
<proteinExistence type="inferred from homology"/>
<dbReference type="CDD" id="cd00853">
    <property type="entry name" value="NifX"/>
    <property type="match status" value="1"/>
</dbReference>
<feature type="domain" description="Dinitrogenase iron-molybdenum cofactor biosynthesis" evidence="3">
    <location>
        <begin position="116"/>
        <end position="201"/>
    </location>
</feature>